<evidence type="ECO:0000313" key="1">
    <source>
        <dbReference type="EMBL" id="ACB93698.1"/>
    </source>
</evidence>
<organism evidence="1 2">
    <name type="scientific">Beijerinckia indica subsp. indica (strain ATCC 9039 / DSM 1715 / NCIMB 8712)</name>
    <dbReference type="NCBI Taxonomy" id="395963"/>
    <lineage>
        <taxon>Bacteria</taxon>
        <taxon>Pseudomonadati</taxon>
        <taxon>Pseudomonadota</taxon>
        <taxon>Alphaproteobacteria</taxon>
        <taxon>Hyphomicrobiales</taxon>
        <taxon>Beijerinckiaceae</taxon>
        <taxon>Beijerinckia</taxon>
    </lineage>
</organism>
<dbReference type="Proteomes" id="UP000001695">
    <property type="component" value="Chromosome"/>
</dbReference>
<evidence type="ECO:0000313" key="2">
    <source>
        <dbReference type="Proteomes" id="UP000001695"/>
    </source>
</evidence>
<reference evidence="1 2" key="2">
    <citation type="journal article" date="2010" name="J. Bacteriol.">
        <title>Complete genome sequence of Beijerinckia indica subsp. indica.</title>
        <authorList>
            <person name="Tamas I."/>
            <person name="Dedysh S.N."/>
            <person name="Liesack W."/>
            <person name="Stott M.B."/>
            <person name="Alam M."/>
            <person name="Murrell J.C."/>
            <person name="Dunfield P.F."/>
        </authorList>
    </citation>
    <scope>NUCLEOTIDE SEQUENCE [LARGE SCALE GENOMIC DNA]</scope>
    <source>
        <strain evidence="2">ATCC 9039 / DSM 1715 / NCIMB 8712</strain>
    </source>
</reference>
<dbReference type="KEGG" id="bid:Bind_0039"/>
<dbReference type="STRING" id="395963.Bind_0039"/>
<accession>B2IAZ8</accession>
<sequence>MPAARTAYAARLVKWKAWAQSSVAILAGSFWHLRTGGSFYQFTYGPRCPVPRPIPDRLGLKASFVGKTMQNVPPAAVYRIVHRPPFSAPAPLAASDDGKTG</sequence>
<proteinExistence type="predicted"/>
<keyword evidence="2" id="KW-1185">Reference proteome</keyword>
<name>B2IAZ8_BEII9</name>
<protein>
    <submittedName>
        <fullName evidence="1">Uncharacterized protein</fullName>
    </submittedName>
</protein>
<reference evidence="2" key="1">
    <citation type="submission" date="2008-03" db="EMBL/GenBank/DDBJ databases">
        <title>Complete sequence of chromosome of Beijerinckia indica subsp. indica ATCC 9039.</title>
        <authorList>
            <consortium name="US DOE Joint Genome Institute"/>
            <person name="Copeland A."/>
            <person name="Lucas S."/>
            <person name="Lapidus A."/>
            <person name="Glavina del Rio T."/>
            <person name="Dalin E."/>
            <person name="Tice H."/>
            <person name="Bruce D."/>
            <person name="Goodwin L."/>
            <person name="Pitluck S."/>
            <person name="LaButti K."/>
            <person name="Schmutz J."/>
            <person name="Larimer F."/>
            <person name="Land M."/>
            <person name="Hauser L."/>
            <person name="Kyrpides N."/>
            <person name="Mikhailova N."/>
            <person name="Dunfield P.F."/>
            <person name="Dedysh S.N."/>
            <person name="Liesack W."/>
            <person name="Saw J.H."/>
            <person name="Alam M."/>
            <person name="Chen Y."/>
            <person name="Murrell J.C."/>
            <person name="Richardson P."/>
        </authorList>
    </citation>
    <scope>NUCLEOTIDE SEQUENCE [LARGE SCALE GENOMIC DNA]</scope>
    <source>
        <strain evidence="2">ATCC 9039 / DSM 1715 / NCIMB 8712</strain>
    </source>
</reference>
<gene>
    <name evidence="1" type="ordered locus">Bind_0039</name>
</gene>
<dbReference type="EMBL" id="CP001016">
    <property type="protein sequence ID" value="ACB93698.1"/>
    <property type="molecule type" value="Genomic_DNA"/>
</dbReference>
<dbReference type="eggNOG" id="COG3963">
    <property type="taxonomic scope" value="Bacteria"/>
</dbReference>
<dbReference type="AlphaFoldDB" id="B2IAZ8"/>
<dbReference type="RefSeq" id="WP_012383056.1">
    <property type="nucleotide sequence ID" value="NC_010581.1"/>
</dbReference>
<dbReference type="HOGENOM" id="CLU_2285945_0_0_5"/>